<gene>
    <name evidence="4" type="primary">hpxO_1</name>
    <name evidence="4" type="ORF">AELLOGFF_00924</name>
</gene>
<name>A0A5S9QXS5_MYCVN</name>
<dbReference type="EMBL" id="CACSIP010000023">
    <property type="protein sequence ID" value="CAA0124264.1"/>
    <property type="molecule type" value="Genomic_DNA"/>
</dbReference>
<dbReference type="EC" id="1.14.13.113" evidence="4"/>
<dbReference type="PRINTS" id="PR00420">
    <property type="entry name" value="RNGMNOXGNASE"/>
</dbReference>
<evidence type="ECO:0000256" key="2">
    <source>
        <dbReference type="ARBA" id="ARBA00023033"/>
    </source>
</evidence>
<dbReference type="InterPro" id="IPR050493">
    <property type="entry name" value="FAD-dep_Monooxygenase_BioMet"/>
</dbReference>
<evidence type="ECO:0000256" key="1">
    <source>
        <dbReference type="ARBA" id="ARBA00023002"/>
    </source>
</evidence>
<dbReference type="Proteomes" id="UP000430146">
    <property type="component" value="Unassembled WGS sequence"/>
</dbReference>
<dbReference type="Pfam" id="PF01494">
    <property type="entry name" value="FAD_binding_3"/>
    <property type="match status" value="1"/>
</dbReference>
<protein>
    <submittedName>
        <fullName evidence="4">FAD-dependent urate hydroxylase</fullName>
        <ecNumber evidence="4">1.14.13.113</ecNumber>
    </submittedName>
</protein>
<feature type="domain" description="FAD-binding" evidence="3">
    <location>
        <begin position="2"/>
        <end position="306"/>
    </location>
</feature>
<reference evidence="4 5" key="1">
    <citation type="submission" date="2019-11" db="EMBL/GenBank/DDBJ databases">
        <authorList>
            <person name="Holert J."/>
        </authorList>
    </citation>
    <scope>NUCLEOTIDE SEQUENCE [LARGE SCALE GENOMIC DNA]</scope>
    <source>
        <strain evidence="4">BC8_1</strain>
    </source>
</reference>
<keyword evidence="5" id="KW-1185">Reference proteome</keyword>
<keyword evidence="1 4" id="KW-0560">Oxidoreductase</keyword>
<dbReference type="GO" id="GO:0071949">
    <property type="term" value="F:FAD binding"/>
    <property type="evidence" value="ECO:0007669"/>
    <property type="project" value="InterPro"/>
</dbReference>
<evidence type="ECO:0000313" key="5">
    <source>
        <dbReference type="Proteomes" id="UP000430146"/>
    </source>
</evidence>
<dbReference type="PANTHER" id="PTHR13789">
    <property type="entry name" value="MONOOXYGENASE"/>
    <property type="match status" value="1"/>
</dbReference>
<accession>A0A5S9QXS5</accession>
<keyword evidence="2" id="KW-0503">Monooxygenase</keyword>
<dbReference type="GO" id="GO:0102099">
    <property type="term" value="F:FAD-dependent urate hydroxylase activity"/>
    <property type="evidence" value="ECO:0007669"/>
    <property type="project" value="UniProtKB-EC"/>
</dbReference>
<dbReference type="AlphaFoldDB" id="A0A5S9QXS5"/>
<dbReference type="PANTHER" id="PTHR13789:SF309">
    <property type="entry name" value="PUTATIVE (AFU_ORTHOLOGUE AFUA_6G14510)-RELATED"/>
    <property type="match status" value="1"/>
</dbReference>
<dbReference type="InterPro" id="IPR036188">
    <property type="entry name" value="FAD/NAD-bd_sf"/>
</dbReference>
<dbReference type="Gene3D" id="3.50.50.60">
    <property type="entry name" value="FAD/NAD(P)-binding domain"/>
    <property type="match status" value="1"/>
</dbReference>
<evidence type="ECO:0000259" key="3">
    <source>
        <dbReference type="Pfam" id="PF01494"/>
    </source>
</evidence>
<dbReference type="InterPro" id="IPR002938">
    <property type="entry name" value="FAD-bd"/>
</dbReference>
<evidence type="ECO:0000313" key="4">
    <source>
        <dbReference type="EMBL" id="CAA0124264.1"/>
    </source>
</evidence>
<proteinExistence type="predicted"/>
<organism evidence="4 5">
    <name type="scientific">Mycolicibacterium vanbaalenii</name>
    <name type="common">Mycobacterium vanbaalenii</name>
    <dbReference type="NCBI Taxonomy" id="110539"/>
    <lineage>
        <taxon>Bacteria</taxon>
        <taxon>Bacillati</taxon>
        <taxon>Actinomycetota</taxon>
        <taxon>Actinomycetes</taxon>
        <taxon>Mycobacteriales</taxon>
        <taxon>Mycobacteriaceae</taxon>
        <taxon>Mycolicibacterium</taxon>
    </lineage>
</organism>
<dbReference type="SUPFAM" id="SSF51905">
    <property type="entry name" value="FAD/NAD(P)-binding domain"/>
    <property type="match status" value="1"/>
</dbReference>
<sequence length="355" mass="38209">MRVGIVGGGFAGLAAAIMFRRGGHDVSLFEKAGGPTFAGGAISLAANALACLSILGVRDRVKTEPWSHTPATVRTPAGRVLIRRTLAELTGGRQYAAVPRRELLRWLADELPHDCLHYSSTVTQVSADGVLSVGDSEQRFDLIVAADGARGVCRTSLWPKASPVRSTGIRGWSWIVDRELSAGFGPIWGCTNDFGILPLHDGRTYIYGGTTRPEARLDDYQTWPDPLPSLIDAAWSSQVSTPEIFEARPPRHLMRGKVVLIGDAAHPMRPTFGQGAALAMEDAITLARDSISGLSKRRRRLLTLYAASNAGSYFATPRISALETARNMSLAVTPDRLFSAMAGSVSRWQPSLSAT</sequence>